<comment type="pathway">
    <text evidence="9">Cofactor biosynthesis; coenzyme A biosynthesis; CoA from (R)-pantothenate: step 4/5.</text>
</comment>
<comment type="catalytic activity">
    <reaction evidence="8 9">
        <text>(R)-4'-phosphopantetheine + ATP + H(+) = 3'-dephospho-CoA + diphosphate</text>
        <dbReference type="Rhea" id="RHEA:19801"/>
        <dbReference type="ChEBI" id="CHEBI:15378"/>
        <dbReference type="ChEBI" id="CHEBI:30616"/>
        <dbReference type="ChEBI" id="CHEBI:33019"/>
        <dbReference type="ChEBI" id="CHEBI:57328"/>
        <dbReference type="ChEBI" id="CHEBI:61723"/>
        <dbReference type="EC" id="2.7.7.3"/>
    </reaction>
</comment>
<evidence type="ECO:0000256" key="5">
    <source>
        <dbReference type="ARBA" id="ARBA00022840"/>
    </source>
</evidence>
<feature type="domain" description="Cytidyltransferase-like" evidence="10">
    <location>
        <begin position="7"/>
        <end position="135"/>
    </location>
</feature>
<feature type="binding site" evidence="9">
    <location>
        <position position="19"/>
    </location>
    <ligand>
        <name>ATP</name>
        <dbReference type="ChEBI" id="CHEBI:30616"/>
    </ligand>
</feature>
<evidence type="ECO:0000313" key="11">
    <source>
        <dbReference type="EMBL" id="OFV70711.1"/>
    </source>
</evidence>
<evidence type="ECO:0000313" key="12">
    <source>
        <dbReference type="EMBL" id="TYC88370.1"/>
    </source>
</evidence>
<dbReference type="OrthoDB" id="9806661at2"/>
<evidence type="ECO:0000259" key="10">
    <source>
        <dbReference type="Pfam" id="PF01467"/>
    </source>
</evidence>
<dbReference type="PANTHER" id="PTHR21342:SF1">
    <property type="entry name" value="PHOSPHOPANTETHEINE ADENYLYLTRANSFERASE"/>
    <property type="match status" value="1"/>
</dbReference>
<evidence type="ECO:0000256" key="3">
    <source>
        <dbReference type="ARBA" id="ARBA00022695"/>
    </source>
</evidence>
<protein>
    <recommendedName>
        <fullName evidence="9">Phosphopantetheine adenylyltransferase</fullName>
        <ecNumber evidence="9">2.7.7.3</ecNumber>
    </recommendedName>
    <alternativeName>
        <fullName evidence="9">Dephospho-CoA pyrophosphorylase</fullName>
    </alternativeName>
    <alternativeName>
        <fullName evidence="9">Pantetheine-phosphate adenylyltransferase</fullName>
        <shortName evidence="9">PPAT</shortName>
    </alternativeName>
</protein>
<feature type="binding site" evidence="9">
    <location>
        <position position="75"/>
    </location>
    <ligand>
        <name>substrate</name>
    </ligand>
</feature>
<evidence type="ECO:0000256" key="1">
    <source>
        <dbReference type="ARBA" id="ARBA00022490"/>
    </source>
</evidence>
<dbReference type="InterPro" id="IPR004821">
    <property type="entry name" value="Cyt_trans-like"/>
</dbReference>
<dbReference type="Proteomes" id="UP001163550">
    <property type="component" value="Chromosome"/>
</dbReference>
<evidence type="ECO:0000313" key="14">
    <source>
        <dbReference type="Proteomes" id="UP000176244"/>
    </source>
</evidence>
<proteinExistence type="inferred from homology"/>
<feature type="binding site" evidence="9">
    <location>
        <position position="43"/>
    </location>
    <ligand>
        <name>substrate</name>
    </ligand>
</feature>
<keyword evidence="2 9" id="KW-0808">Transferase</keyword>
<evidence type="ECO:0000256" key="4">
    <source>
        <dbReference type="ARBA" id="ARBA00022741"/>
    </source>
</evidence>
<dbReference type="EMBL" id="CP087994">
    <property type="protein sequence ID" value="UYO61381.1"/>
    <property type="molecule type" value="Genomic_DNA"/>
</dbReference>
<evidence type="ECO:0000256" key="9">
    <source>
        <dbReference type="HAMAP-Rule" id="MF_00151"/>
    </source>
</evidence>
<dbReference type="EMBL" id="VSLA01000002">
    <property type="protein sequence ID" value="TYC88370.1"/>
    <property type="molecule type" value="Genomic_DNA"/>
</dbReference>
<dbReference type="Proteomes" id="UP000176244">
    <property type="component" value="Unassembled WGS sequence"/>
</dbReference>
<dbReference type="InterPro" id="IPR001980">
    <property type="entry name" value="PPAT"/>
</dbReference>
<dbReference type="GO" id="GO:0004595">
    <property type="term" value="F:pantetheine-phosphate adenylyltransferase activity"/>
    <property type="evidence" value="ECO:0007669"/>
    <property type="project" value="UniProtKB-UniRule"/>
</dbReference>
<dbReference type="CDD" id="cd02163">
    <property type="entry name" value="PPAT"/>
    <property type="match status" value="1"/>
</dbReference>
<feature type="binding site" evidence="9">
    <location>
        <begin position="125"/>
        <end position="131"/>
    </location>
    <ligand>
        <name>ATP</name>
        <dbReference type="ChEBI" id="CHEBI:30616"/>
    </ligand>
</feature>
<keyword evidence="3 9" id="KW-0548">Nucleotidyltransferase</keyword>
<evidence type="ECO:0000313" key="16">
    <source>
        <dbReference type="Proteomes" id="UP001163550"/>
    </source>
</evidence>
<comment type="similarity">
    <text evidence="9">Belongs to the bacterial CoaD family.</text>
</comment>
<dbReference type="EMBL" id="LKEU01000029">
    <property type="protein sequence ID" value="OFV70711.1"/>
    <property type="molecule type" value="Genomic_DNA"/>
</dbReference>
<feature type="binding site" evidence="9">
    <location>
        <position position="89"/>
    </location>
    <ligand>
        <name>substrate</name>
    </ligand>
</feature>
<keyword evidence="6 9" id="KW-0460">Magnesium</keyword>
<keyword evidence="5 9" id="KW-0067">ATP-binding</keyword>
<dbReference type="UniPathway" id="UPA00241">
    <property type="reaction ID" value="UER00355"/>
</dbReference>
<dbReference type="RefSeq" id="WP_070371219.1">
    <property type="nucleotide sequence ID" value="NZ_CABIIK010000056.1"/>
</dbReference>
<comment type="cofactor">
    <cofactor evidence="9">
        <name>Mg(2+)</name>
        <dbReference type="ChEBI" id="CHEBI:18420"/>
    </cofactor>
</comment>
<dbReference type="HAMAP" id="MF_00151">
    <property type="entry name" value="PPAT_bact"/>
    <property type="match status" value="1"/>
</dbReference>
<evidence type="ECO:0000256" key="2">
    <source>
        <dbReference type="ARBA" id="ARBA00022679"/>
    </source>
</evidence>
<name>A0A1F2PJ04_9FIRM</name>
<evidence type="ECO:0000256" key="6">
    <source>
        <dbReference type="ARBA" id="ARBA00022842"/>
    </source>
</evidence>
<dbReference type="AlphaFoldDB" id="A0A1F2PJ04"/>
<dbReference type="Pfam" id="PF01467">
    <property type="entry name" value="CTP_transf_like"/>
    <property type="match status" value="1"/>
</dbReference>
<evidence type="ECO:0000256" key="8">
    <source>
        <dbReference type="ARBA" id="ARBA00029346"/>
    </source>
</evidence>
<evidence type="ECO:0000313" key="15">
    <source>
        <dbReference type="Proteomes" id="UP000322619"/>
    </source>
</evidence>
<feature type="site" description="Transition state stabilizer" evidence="9">
    <location>
        <position position="19"/>
    </location>
</feature>
<dbReference type="PANTHER" id="PTHR21342">
    <property type="entry name" value="PHOSPHOPANTETHEINE ADENYLYLTRANSFERASE"/>
    <property type="match status" value="1"/>
</dbReference>
<organism evidence="11 14">
    <name type="scientific">Acetobacterium wieringae</name>
    <dbReference type="NCBI Taxonomy" id="52694"/>
    <lineage>
        <taxon>Bacteria</taxon>
        <taxon>Bacillati</taxon>
        <taxon>Bacillota</taxon>
        <taxon>Clostridia</taxon>
        <taxon>Eubacteriales</taxon>
        <taxon>Eubacteriaceae</taxon>
        <taxon>Acetobacterium</taxon>
    </lineage>
</organism>
<gene>
    <name evidence="9 11" type="primary">coaD</name>
    <name evidence="11" type="ORF">ACWI_19240</name>
    <name evidence="12" type="ORF">FXB42_01785</name>
    <name evidence="13" type="ORF">LNN31_11365</name>
</gene>
<evidence type="ECO:0000313" key="13">
    <source>
        <dbReference type="EMBL" id="UYO61381.1"/>
    </source>
</evidence>
<sequence length="165" mass="19121">MSTKIAVYPGSFDPITKGHLDMIERATKIFDKVIVCVMINSSKNYLFNCEERVALIKDCLDGIENVEVDFYDGLLIDYVRMRNTNIIVKGLRAFLDFEYEFQMALTNKHLDNEIETFFMITSNKHSYLSSTLVKELVKYQGDVSDFLPQNVEKAIQKKYEEGCMK</sequence>
<keyword evidence="7 9" id="KW-0173">Coenzyme A biosynthesis</keyword>
<comment type="subunit">
    <text evidence="9">Homohexamer.</text>
</comment>
<dbReference type="NCBIfam" id="TIGR01510">
    <property type="entry name" value="coaD_prev_kdtB"/>
    <property type="match status" value="1"/>
</dbReference>
<comment type="function">
    <text evidence="9">Reversibly transfers an adenylyl group from ATP to 4'-phosphopantetheine, yielding dephospho-CoA (dPCoA) and pyrophosphate.</text>
</comment>
<feature type="binding site" evidence="9">
    <location>
        <begin position="90"/>
        <end position="92"/>
    </location>
    <ligand>
        <name>ATP</name>
        <dbReference type="ChEBI" id="CHEBI:30616"/>
    </ligand>
</feature>
<dbReference type="Proteomes" id="UP000322619">
    <property type="component" value="Unassembled WGS sequence"/>
</dbReference>
<dbReference type="SUPFAM" id="SSF52374">
    <property type="entry name" value="Nucleotidylyl transferase"/>
    <property type="match status" value="1"/>
</dbReference>
<dbReference type="EC" id="2.7.7.3" evidence="9"/>
<keyword evidence="4 9" id="KW-0547">Nucleotide-binding</keyword>
<feature type="binding site" evidence="9">
    <location>
        <position position="100"/>
    </location>
    <ligand>
        <name>ATP</name>
        <dbReference type="ChEBI" id="CHEBI:30616"/>
    </ligand>
</feature>
<dbReference type="GO" id="GO:0005737">
    <property type="term" value="C:cytoplasm"/>
    <property type="evidence" value="ECO:0007669"/>
    <property type="project" value="UniProtKB-SubCell"/>
</dbReference>
<dbReference type="GO" id="GO:0005524">
    <property type="term" value="F:ATP binding"/>
    <property type="evidence" value="ECO:0007669"/>
    <property type="project" value="UniProtKB-KW"/>
</dbReference>
<dbReference type="NCBIfam" id="TIGR00125">
    <property type="entry name" value="cyt_tran_rel"/>
    <property type="match status" value="1"/>
</dbReference>
<dbReference type="PRINTS" id="PR01020">
    <property type="entry name" value="LPSBIOSNTHSS"/>
</dbReference>
<comment type="subcellular location">
    <subcellularLocation>
        <location evidence="9">Cytoplasm</location>
    </subcellularLocation>
</comment>
<reference evidence="12 15" key="2">
    <citation type="submission" date="2019-08" db="EMBL/GenBank/DDBJ databases">
        <title>Isolation and enrichment of carboxydotrophic bacteria from anaerobic sludge for the production of bio-based chemicals from syngas.</title>
        <authorList>
            <person name="Antares A.L."/>
            <person name="Moreira J."/>
            <person name="Diender M."/>
            <person name="Parshina S.N."/>
            <person name="Stams A.J.M."/>
            <person name="Alves M."/>
            <person name="Alves J.I."/>
            <person name="Sousa D.Z."/>
        </authorList>
    </citation>
    <scope>NUCLEOTIDE SEQUENCE [LARGE SCALE GENOMIC DNA]</scope>
    <source>
        <strain evidence="12 15">JM</strain>
    </source>
</reference>
<reference evidence="11 14" key="1">
    <citation type="submission" date="2015-09" db="EMBL/GenBank/DDBJ databases">
        <title>Genome sequence of Acetobacterium wieringae DSM 1911.</title>
        <authorList>
            <person name="Poehlein A."/>
            <person name="Bengelsdorf F.R."/>
            <person name="Schiel-Bengelsdorf B."/>
            <person name="Duerre P."/>
            <person name="Daniel R."/>
        </authorList>
    </citation>
    <scope>NUCLEOTIDE SEQUENCE [LARGE SCALE GENOMIC DNA]</scope>
    <source>
        <strain evidence="11 14">DSM 1911</strain>
    </source>
</reference>
<evidence type="ECO:0000256" key="7">
    <source>
        <dbReference type="ARBA" id="ARBA00022993"/>
    </source>
</evidence>
<reference evidence="13" key="3">
    <citation type="submission" date="2021-11" db="EMBL/GenBank/DDBJ databases">
        <title>Isoprene-degrading acetogen.</title>
        <authorList>
            <person name="Yang Y."/>
            <person name="Jin H."/>
            <person name="Yan J."/>
        </authorList>
    </citation>
    <scope>NUCLEOTIDE SEQUENCE</scope>
    <source>
        <strain evidence="13">Berkeley</strain>
    </source>
</reference>
<dbReference type="Gene3D" id="3.40.50.620">
    <property type="entry name" value="HUPs"/>
    <property type="match status" value="1"/>
</dbReference>
<dbReference type="STRING" id="52694.ACWI_19240"/>
<dbReference type="InterPro" id="IPR014729">
    <property type="entry name" value="Rossmann-like_a/b/a_fold"/>
</dbReference>
<keyword evidence="16" id="KW-1185">Reference proteome</keyword>
<feature type="binding site" evidence="9">
    <location>
        <position position="11"/>
    </location>
    <ligand>
        <name>substrate</name>
    </ligand>
</feature>
<dbReference type="GO" id="GO:0015937">
    <property type="term" value="P:coenzyme A biosynthetic process"/>
    <property type="evidence" value="ECO:0007669"/>
    <property type="project" value="UniProtKB-UniRule"/>
</dbReference>
<keyword evidence="1 9" id="KW-0963">Cytoplasm</keyword>
<accession>A0A1F2PJ04</accession>
<feature type="binding site" evidence="9">
    <location>
        <begin position="11"/>
        <end position="12"/>
    </location>
    <ligand>
        <name>ATP</name>
        <dbReference type="ChEBI" id="CHEBI:30616"/>
    </ligand>
</feature>